<reference evidence="2 3" key="1">
    <citation type="submission" date="2022-03" db="EMBL/GenBank/DDBJ databases">
        <authorList>
            <person name="Nunn A."/>
            <person name="Chopra R."/>
            <person name="Nunn A."/>
            <person name="Contreras Garrido A."/>
        </authorList>
    </citation>
    <scope>NUCLEOTIDE SEQUENCE [LARGE SCALE GENOMIC DNA]</scope>
</reference>
<dbReference type="Pfam" id="PF22486">
    <property type="entry name" value="MATH_2"/>
    <property type="match status" value="2"/>
</dbReference>
<dbReference type="Gene3D" id="2.60.210.10">
    <property type="entry name" value="Apoptosis, Tumor Necrosis Factor Receptor Associated Protein 2, Chain A"/>
    <property type="match status" value="2"/>
</dbReference>
<gene>
    <name evidence="2" type="ORF">TAV2_LOCUS19482</name>
</gene>
<dbReference type="AlphaFoldDB" id="A0AAU9SNC7"/>
<dbReference type="CDD" id="cd00121">
    <property type="entry name" value="MATH"/>
    <property type="match status" value="2"/>
</dbReference>
<dbReference type="PANTHER" id="PTHR46162">
    <property type="entry name" value="TRAF-LIKE FAMILY PROTEIN"/>
    <property type="match status" value="1"/>
</dbReference>
<name>A0AAU9SNC7_THLAR</name>
<organism evidence="2 3">
    <name type="scientific">Thlaspi arvense</name>
    <name type="common">Field penny-cress</name>
    <dbReference type="NCBI Taxonomy" id="13288"/>
    <lineage>
        <taxon>Eukaryota</taxon>
        <taxon>Viridiplantae</taxon>
        <taxon>Streptophyta</taxon>
        <taxon>Embryophyta</taxon>
        <taxon>Tracheophyta</taxon>
        <taxon>Spermatophyta</taxon>
        <taxon>Magnoliopsida</taxon>
        <taxon>eudicotyledons</taxon>
        <taxon>Gunneridae</taxon>
        <taxon>Pentapetalae</taxon>
        <taxon>rosids</taxon>
        <taxon>malvids</taxon>
        <taxon>Brassicales</taxon>
        <taxon>Brassicaceae</taxon>
        <taxon>Thlaspideae</taxon>
        <taxon>Thlaspi</taxon>
    </lineage>
</organism>
<dbReference type="EMBL" id="OU466862">
    <property type="protein sequence ID" value="CAH2069297.1"/>
    <property type="molecule type" value="Genomic_DNA"/>
</dbReference>
<dbReference type="SMART" id="SM00061">
    <property type="entry name" value="MATH"/>
    <property type="match status" value="2"/>
</dbReference>
<dbReference type="PROSITE" id="PS50144">
    <property type="entry name" value="MATH"/>
    <property type="match status" value="2"/>
</dbReference>
<proteinExistence type="predicted"/>
<keyword evidence="3" id="KW-1185">Reference proteome</keyword>
<accession>A0AAU9SNC7</accession>
<evidence type="ECO:0000259" key="1">
    <source>
        <dbReference type="PROSITE" id="PS50144"/>
    </source>
</evidence>
<feature type="domain" description="MATH" evidence="1">
    <location>
        <begin position="162"/>
        <end position="283"/>
    </location>
</feature>
<dbReference type="InterPro" id="IPR002083">
    <property type="entry name" value="MATH/TRAF_dom"/>
</dbReference>
<evidence type="ECO:0000313" key="2">
    <source>
        <dbReference type="EMBL" id="CAH2069297.1"/>
    </source>
</evidence>
<sequence length="292" mass="33675">MSRPIPVEQMVKEFKSRHTTSHLSKIDNFSLLKKHNVKMVESSVFTLGGYKWKLIVYPNGKNDNGYVSIFLVNQVSVNAKLQFHLFVISQLRQTWQSSGTMDFGISSTSQTRGALNLTPVADLRKNGYLIEDCCILGVEFYRIGNPKSGTAECLSLIEKPHNHRVTWKMTRFSSFEPEKIHFSDDFIVGSRRWRIKVHPRKDKPFSVYLSGEEFINNVPRTNTFAKFKLRVLDQVKRKHLEKTYSGWIGAEPDESHGFADFMPFKSLDTPFLVKDHFYVGVDFELISITKLL</sequence>
<feature type="domain" description="MATH" evidence="1">
    <location>
        <begin position="19"/>
        <end position="140"/>
    </location>
</feature>
<dbReference type="PANTHER" id="PTHR46162:SF19">
    <property type="entry name" value="TRAF-LIKE FAMILY PROTEIN"/>
    <property type="match status" value="1"/>
</dbReference>
<dbReference type="SUPFAM" id="SSF49599">
    <property type="entry name" value="TRAF domain-like"/>
    <property type="match status" value="2"/>
</dbReference>
<dbReference type="Proteomes" id="UP000836841">
    <property type="component" value="Chromosome 6"/>
</dbReference>
<evidence type="ECO:0000313" key="3">
    <source>
        <dbReference type="Proteomes" id="UP000836841"/>
    </source>
</evidence>
<protein>
    <recommendedName>
        <fullName evidence="1">MATH domain-containing protein</fullName>
    </recommendedName>
</protein>
<dbReference type="InterPro" id="IPR008974">
    <property type="entry name" value="TRAF-like"/>
</dbReference>